<dbReference type="RefSeq" id="WP_171634232.1">
    <property type="nucleotide sequence ID" value="NZ_WHNY01000067.1"/>
</dbReference>
<evidence type="ECO:0000256" key="7">
    <source>
        <dbReference type="ARBA" id="ARBA00022679"/>
    </source>
</evidence>
<evidence type="ECO:0000256" key="4">
    <source>
        <dbReference type="ARBA" id="ARBA00012874"/>
    </source>
</evidence>
<dbReference type="InterPro" id="IPR043132">
    <property type="entry name" value="BCAT-like_C"/>
</dbReference>
<dbReference type="Gene3D" id="3.30.470.10">
    <property type="match status" value="1"/>
</dbReference>
<evidence type="ECO:0000256" key="2">
    <source>
        <dbReference type="ARBA" id="ARBA00009320"/>
    </source>
</evidence>
<dbReference type="SUPFAM" id="SSF56752">
    <property type="entry name" value="D-aminoacid aminotransferase-like PLP-dependent enzymes"/>
    <property type="match status" value="1"/>
</dbReference>
<evidence type="ECO:0000256" key="8">
    <source>
        <dbReference type="ARBA" id="ARBA00022898"/>
    </source>
</evidence>
<evidence type="ECO:0000256" key="3">
    <source>
        <dbReference type="ARBA" id="ARBA00011738"/>
    </source>
</evidence>
<dbReference type="EC" id="2.6.1.21" evidence="4"/>
<dbReference type="Pfam" id="PF01063">
    <property type="entry name" value="Aminotran_4"/>
    <property type="match status" value="1"/>
</dbReference>
<evidence type="ECO:0000256" key="11">
    <source>
        <dbReference type="ARBA" id="ARBA00033391"/>
    </source>
</evidence>
<organism evidence="13 14">
    <name type="scientific">Paenibacillus plantarum</name>
    <dbReference type="NCBI Taxonomy" id="2654975"/>
    <lineage>
        <taxon>Bacteria</taxon>
        <taxon>Bacillati</taxon>
        <taxon>Bacillota</taxon>
        <taxon>Bacilli</taxon>
        <taxon>Bacillales</taxon>
        <taxon>Paenibacillaceae</taxon>
        <taxon>Paenibacillus</taxon>
    </lineage>
</organism>
<dbReference type="EMBL" id="WHNY01000067">
    <property type="protein sequence ID" value="NOU67484.1"/>
    <property type="molecule type" value="Genomic_DNA"/>
</dbReference>
<dbReference type="Gene3D" id="3.20.10.10">
    <property type="entry name" value="D-amino Acid Aminotransferase, subunit A, domain 2"/>
    <property type="match status" value="1"/>
</dbReference>
<comment type="subunit">
    <text evidence="3">Homodimer.</text>
</comment>
<name>A0ABX1XGC1_9BACL</name>
<proteinExistence type="inferred from homology"/>
<keyword evidence="7 13" id="KW-0808">Transferase</keyword>
<keyword evidence="6 13" id="KW-0032">Aminotransferase</keyword>
<dbReference type="CDD" id="cd01558">
    <property type="entry name" value="D-AAT_like"/>
    <property type="match status" value="1"/>
</dbReference>
<dbReference type="NCBIfam" id="TIGR01121">
    <property type="entry name" value="D_amino_aminoT"/>
    <property type="match status" value="1"/>
</dbReference>
<keyword evidence="14" id="KW-1185">Reference proteome</keyword>
<evidence type="ECO:0000256" key="9">
    <source>
        <dbReference type="ARBA" id="ARBA00030138"/>
    </source>
</evidence>
<comment type="catalytic activity">
    <reaction evidence="12">
        <text>D-alanine + 2-oxoglutarate = D-glutamate + pyruvate</text>
        <dbReference type="Rhea" id="RHEA:15869"/>
        <dbReference type="ChEBI" id="CHEBI:15361"/>
        <dbReference type="ChEBI" id="CHEBI:16810"/>
        <dbReference type="ChEBI" id="CHEBI:29986"/>
        <dbReference type="ChEBI" id="CHEBI:57416"/>
        <dbReference type="EC" id="2.6.1.21"/>
    </reaction>
</comment>
<evidence type="ECO:0000256" key="12">
    <source>
        <dbReference type="ARBA" id="ARBA00047911"/>
    </source>
</evidence>
<reference evidence="13 14" key="1">
    <citation type="submission" date="2019-10" db="EMBL/GenBank/DDBJ databases">
        <title>Description of Paenibacillus humi sp. nov.</title>
        <authorList>
            <person name="Carlier A."/>
            <person name="Qi S."/>
        </authorList>
    </citation>
    <scope>NUCLEOTIDE SEQUENCE [LARGE SCALE GENOMIC DNA]</scope>
    <source>
        <strain evidence="13 14">LMG 31461</strain>
    </source>
</reference>
<dbReference type="PANTHER" id="PTHR42743">
    <property type="entry name" value="AMINO-ACID AMINOTRANSFERASE"/>
    <property type="match status" value="1"/>
</dbReference>
<evidence type="ECO:0000313" key="13">
    <source>
        <dbReference type="EMBL" id="NOU67484.1"/>
    </source>
</evidence>
<dbReference type="PANTHER" id="PTHR42743:SF10">
    <property type="entry name" value="D-ALANINE AMINOTRANSFERASE"/>
    <property type="match status" value="1"/>
</dbReference>
<sequence length="286" mass="31999">MYFYKNEFVHKQDIQISPDDRGYYFGDGIYEVFRVYNGQIYEGAAHMQRLERTASEVRLSLPHTSDEILTILNKLIGHNNLIEGTVYLQITRGEAPRAHPFPTQAVPIVLAYCSEVKRPLATIQNGINAVTQPDIRWLRCDLKTLNLLPNVLAKQAALDHGVQEVVLHREGTVTECSASNLMMVKDQVLYTHPANHLILHGITRAVVLRIAHALQIPVKEESFTTEQLLQADEAFITGTTVEITPILQIDGQSIGSGVPGPTTQKLQAEFERTFLNQNTPPIQGQP</sequence>
<dbReference type="GO" id="GO:0047810">
    <property type="term" value="F:D-alanine-2-oxoglutarate aminotransferase activity"/>
    <property type="evidence" value="ECO:0007669"/>
    <property type="project" value="UniProtKB-EC"/>
</dbReference>
<protein>
    <recommendedName>
        <fullName evidence="5">D-alanine aminotransferase</fullName>
        <ecNumber evidence="4">2.6.1.21</ecNumber>
    </recommendedName>
    <alternativeName>
        <fullName evidence="11">D-amino acid aminotransferase</fullName>
    </alternativeName>
    <alternativeName>
        <fullName evidence="9">D-amino acid transaminase</fullName>
    </alternativeName>
    <alternativeName>
        <fullName evidence="10">D-aspartate aminotransferase</fullName>
    </alternativeName>
</protein>
<accession>A0ABX1XGC1</accession>
<dbReference type="InterPro" id="IPR043131">
    <property type="entry name" value="BCAT-like_N"/>
</dbReference>
<gene>
    <name evidence="13" type="primary">dat</name>
    <name evidence="13" type="ORF">GC096_25900</name>
</gene>
<comment type="similarity">
    <text evidence="2">Belongs to the class-IV pyridoxal-phosphate-dependent aminotransferase family.</text>
</comment>
<evidence type="ECO:0000313" key="14">
    <source>
        <dbReference type="Proteomes" id="UP000653578"/>
    </source>
</evidence>
<evidence type="ECO:0000256" key="1">
    <source>
        <dbReference type="ARBA" id="ARBA00001933"/>
    </source>
</evidence>
<comment type="cofactor">
    <cofactor evidence="1">
        <name>pyridoxal 5'-phosphate</name>
        <dbReference type="ChEBI" id="CHEBI:597326"/>
    </cofactor>
</comment>
<dbReference type="InterPro" id="IPR005784">
    <property type="entry name" value="D_amino_transT"/>
</dbReference>
<dbReference type="Proteomes" id="UP000653578">
    <property type="component" value="Unassembled WGS sequence"/>
</dbReference>
<dbReference type="InterPro" id="IPR036038">
    <property type="entry name" value="Aminotransferase-like"/>
</dbReference>
<evidence type="ECO:0000256" key="6">
    <source>
        <dbReference type="ARBA" id="ARBA00022576"/>
    </source>
</evidence>
<keyword evidence="8" id="KW-0663">Pyridoxal phosphate</keyword>
<dbReference type="InterPro" id="IPR001544">
    <property type="entry name" value="Aminotrans_IV"/>
</dbReference>
<evidence type="ECO:0000256" key="10">
    <source>
        <dbReference type="ARBA" id="ARBA00033316"/>
    </source>
</evidence>
<comment type="caution">
    <text evidence="13">The sequence shown here is derived from an EMBL/GenBank/DDBJ whole genome shotgun (WGS) entry which is preliminary data.</text>
</comment>
<evidence type="ECO:0000256" key="5">
    <source>
        <dbReference type="ARBA" id="ARBA00021779"/>
    </source>
</evidence>
<dbReference type="InterPro" id="IPR050571">
    <property type="entry name" value="Class-IV_PLP-Dep_Aminotrnsfr"/>
</dbReference>